<evidence type="ECO:0000313" key="2">
    <source>
        <dbReference type="Proteomes" id="UP001157502"/>
    </source>
</evidence>
<accession>A0ACC2GME3</accession>
<gene>
    <name evidence="1" type="ORF">DPEC_G00141130</name>
</gene>
<dbReference type="Proteomes" id="UP001157502">
    <property type="component" value="Chromosome 11"/>
</dbReference>
<keyword evidence="2" id="KW-1185">Reference proteome</keyword>
<proteinExistence type="predicted"/>
<evidence type="ECO:0000313" key="1">
    <source>
        <dbReference type="EMBL" id="KAJ8004904.1"/>
    </source>
</evidence>
<reference evidence="1" key="1">
    <citation type="submission" date="2021-05" db="EMBL/GenBank/DDBJ databases">
        <authorList>
            <person name="Pan Q."/>
            <person name="Jouanno E."/>
            <person name="Zahm M."/>
            <person name="Klopp C."/>
            <person name="Cabau C."/>
            <person name="Louis A."/>
            <person name="Berthelot C."/>
            <person name="Parey E."/>
            <person name="Roest Crollius H."/>
            <person name="Montfort J."/>
            <person name="Robinson-Rechavi M."/>
            <person name="Bouchez O."/>
            <person name="Lampietro C."/>
            <person name="Lopez Roques C."/>
            <person name="Donnadieu C."/>
            <person name="Postlethwait J."/>
            <person name="Bobe J."/>
            <person name="Dillon D."/>
            <person name="Chandos A."/>
            <person name="von Hippel F."/>
            <person name="Guiguen Y."/>
        </authorList>
    </citation>
    <scope>NUCLEOTIDE SEQUENCE</scope>
    <source>
        <strain evidence="1">YG-Jan2019</strain>
    </source>
</reference>
<sequence>MVNQRIALVQKFADIFFVVDSNMTPTDFQQVRLLLIRLANQLNPSSDTHRLGLAQFSQDTKVEFRLNTYKTKDEYVAAFKKLKLRSSGGRNLGAALRHARAEFFTSLNGGRAEKGYRQFLVTVTGGDSVDSFRNVARSIKYDGVTIVSIGLGTSTLSELLVLATKPYVYQNTAIVPALKTIFDTEEENVNVTEVCSDASLADIVFIVDESGSIGNDNFQLVRGFIHKIVDGLNVGLNSVRVGIVLYSDQASAQVFLNSFQEKTEMLSFIKILPYRGGGTKTGEALEFARTNIFIREQGSRKQEGVQQVAIVITDGQSQDNVSSPAAALRRAGVTVYALGIKDANEKELTQIASHPGTKHVFKVDSFANLKTLEMRLKNSLCYNILQRSVKLNERAFTAKKSCVETDEADIYFLIDHSGSIEYPDFDDMKKFINEFLGTFRIGPQHVRVGVVKFSDSPTLEFDLTTYTDKDSLVRAVNGIIQLGGGTQTGKALESMGPHFVSAKASRDHRVREFLILITDGESQDKVRDQAKHLRDQNIIIYAIGVKEANETQLLEIAGSEEKMFNVNNFDALKPIKNEIITDICSEDICKDMQGDVLFLIDSSGSINPEDFNKMKKFMESIINKSTIGLNEVRVGVIQFSDKQEQIFPLNKYYKKADMVQSIEAMTQLGGGTLTGKALSFTSQFFDPLRGGRTNVRQMLIVVTDGEAQDKVLAPAKQIQDKGVNVYAIGVGNAKFQDLLEISGNRARVYSEVDFDALEALESQLVLGICDIDKDCVRTEVADIIFLVDGSSSISPKNFTIMKNFMMALVSKTFVEENKTRFGLIVFSDNPESKFTLNSYTSRGKVNTAISELKAPTGDTHTVKALNYSLGYFGEEHGGRKALKVPQWLMVITDGEATNPHNLKNTSEMLRENGIVVFSIGVVGANKDQLLTMAGDPARVFYVDSFHELDTLHKNISIEFCNNIKPVCDQKHGDLVLLIDSSGNISPMISRP</sequence>
<dbReference type="EMBL" id="CM055738">
    <property type="protein sequence ID" value="KAJ8004904.1"/>
    <property type="molecule type" value="Genomic_DNA"/>
</dbReference>
<comment type="caution">
    <text evidence="1">The sequence shown here is derived from an EMBL/GenBank/DDBJ whole genome shotgun (WGS) entry which is preliminary data.</text>
</comment>
<name>A0ACC2GME3_DALPE</name>
<organism evidence="1 2">
    <name type="scientific">Dallia pectoralis</name>
    <name type="common">Alaska blackfish</name>
    <dbReference type="NCBI Taxonomy" id="75939"/>
    <lineage>
        <taxon>Eukaryota</taxon>
        <taxon>Metazoa</taxon>
        <taxon>Chordata</taxon>
        <taxon>Craniata</taxon>
        <taxon>Vertebrata</taxon>
        <taxon>Euteleostomi</taxon>
        <taxon>Actinopterygii</taxon>
        <taxon>Neopterygii</taxon>
        <taxon>Teleostei</taxon>
        <taxon>Protacanthopterygii</taxon>
        <taxon>Esociformes</taxon>
        <taxon>Umbridae</taxon>
        <taxon>Dallia</taxon>
    </lineage>
</organism>
<protein>
    <submittedName>
        <fullName evidence="1">Uncharacterized protein</fullName>
    </submittedName>
</protein>